<dbReference type="AlphaFoldDB" id="A0A448KA70"/>
<gene>
    <name evidence="2" type="ORF">NCTC11923_00443</name>
</gene>
<sequence>MTTRTVNYRPYRPEDADAVKSIIDEAFHIHRYARAPRLHAAAVDLYLREVLLESTYARVAEQSGRVIGIIMGRVEGQSRLPGRLGNRLRAAGGMLRLLLTGFPERRTLRYYSQFERIYERLRTSVREAPGDELTLFAVDASARGLGVGGALFQDYMAHLRAHGRTDFYLYTDSLCTYQFYERQAMVRAAEEDMALQVEGLPNTVEVYLYTGRVPERALSRAGAPR</sequence>
<feature type="domain" description="N-acetyltransferase" evidence="1">
    <location>
        <begin position="6"/>
        <end position="214"/>
    </location>
</feature>
<dbReference type="RefSeq" id="WP_051281239.1">
    <property type="nucleotide sequence ID" value="NZ_CBCRWE010000036.1"/>
</dbReference>
<protein>
    <submittedName>
        <fullName evidence="2">Predicted acetyltransferase</fullName>
    </submittedName>
</protein>
<organism evidence="2 3">
    <name type="scientific">Actinomyces slackii</name>
    <dbReference type="NCBI Taxonomy" id="52774"/>
    <lineage>
        <taxon>Bacteria</taxon>
        <taxon>Bacillati</taxon>
        <taxon>Actinomycetota</taxon>
        <taxon>Actinomycetes</taxon>
        <taxon>Actinomycetales</taxon>
        <taxon>Actinomycetaceae</taxon>
        <taxon>Actinomyces</taxon>
    </lineage>
</organism>
<dbReference type="KEGG" id="asla:NCTC11923_00443"/>
<reference evidence="2 3" key="1">
    <citation type="submission" date="2018-12" db="EMBL/GenBank/DDBJ databases">
        <authorList>
            <consortium name="Pathogen Informatics"/>
        </authorList>
    </citation>
    <scope>NUCLEOTIDE SEQUENCE [LARGE SCALE GENOMIC DNA]</scope>
    <source>
        <strain evidence="2 3">NCTC11923</strain>
    </source>
</reference>
<dbReference type="InterPro" id="IPR000182">
    <property type="entry name" value="GNAT_dom"/>
</dbReference>
<dbReference type="CDD" id="cd04301">
    <property type="entry name" value="NAT_SF"/>
    <property type="match status" value="1"/>
</dbReference>
<evidence type="ECO:0000259" key="1">
    <source>
        <dbReference type="PROSITE" id="PS51186"/>
    </source>
</evidence>
<dbReference type="STRING" id="1278298.GCA_000428685_02148"/>
<dbReference type="SUPFAM" id="SSF55729">
    <property type="entry name" value="Acyl-CoA N-acyltransferases (Nat)"/>
    <property type="match status" value="1"/>
</dbReference>
<dbReference type="Gene3D" id="3.40.630.30">
    <property type="match status" value="1"/>
</dbReference>
<dbReference type="PROSITE" id="PS51186">
    <property type="entry name" value="GNAT"/>
    <property type="match status" value="1"/>
</dbReference>
<dbReference type="Proteomes" id="UP000276899">
    <property type="component" value="Chromosome"/>
</dbReference>
<evidence type="ECO:0000313" key="3">
    <source>
        <dbReference type="Proteomes" id="UP000276899"/>
    </source>
</evidence>
<keyword evidence="2" id="KW-0808">Transferase</keyword>
<dbReference type="InterPro" id="IPR016181">
    <property type="entry name" value="Acyl_CoA_acyltransferase"/>
</dbReference>
<evidence type="ECO:0000313" key="2">
    <source>
        <dbReference type="EMBL" id="VEG73831.1"/>
    </source>
</evidence>
<dbReference type="GO" id="GO:0016747">
    <property type="term" value="F:acyltransferase activity, transferring groups other than amino-acyl groups"/>
    <property type="evidence" value="ECO:0007669"/>
    <property type="project" value="InterPro"/>
</dbReference>
<dbReference type="EMBL" id="LR134363">
    <property type="protein sequence ID" value="VEG73831.1"/>
    <property type="molecule type" value="Genomic_DNA"/>
</dbReference>
<accession>A0A448KA70</accession>
<keyword evidence="3" id="KW-1185">Reference proteome</keyword>
<proteinExistence type="predicted"/>
<name>A0A448KA70_9ACTO</name>